<keyword evidence="2" id="KW-1185">Reference proteome</keyword>
<keyword evidence="1" id="KW-0675">Receptor</keyword>
<proteinExistence type="predicted"/>
<protein>
    <submittedName>
        <fullName evidence="1">Iron complex outermembrane receptor protein</fullName>
    </submittedName>
</protein>
<dbReference type="Proteomes" id="UP001205486">
    <property type="component" value="Unassembled WGS sequence"/>
</dbReference>
<comment type="caution">
    <text evidence="1">The sequence shown here is derived from an EMBL/GenBank/DDBJ whole genome shotgun (WGS) entry which is preliminary data.</text>
</comment>
<sequence>MGYAARAFSGKAGIGRVLASALMMSTAMIAGVVVTGGDACAQGAAQTSFNVPAGPLGRALTAFGRQAGLQVTYLTSIGTGKTSPGISGPATREQALARILQGTGLSYHFTNATTVAISQPAAAGGAGAAPSGAISLDTIDVQGETAWGPVNGFVASRSATATKTDTPIIEVPQSISVVTRDQMQTRQVQSLPETLRYTAGVHAEMGGNQTDFAVAMRGFNAGGTYLNGLRTLNNHSVDPYGLERVEVMRGPASVLYGQGQPSGIIGLVTKRPTEKALHEVQLQGGNFGRKGGAFDFGGPVTSDNTLLYRFTGLIRESGNGIDFSNDQRTFLSGAVTWRPTAATEITAFSVYQKTDFRANYGLPAQGTVLPNPNGRIPITRFIGEPNVSQRNAEMAVVGYNLEHRATDSVIFRQNLQYSHEGYNTDDIAPSGLQADLRTLNREAYRSRFSWDTFAIDNQAELKATTGVLHHTVLFGVDYRWRKSTETATYDGVVGPLDVFAPVYGSPVFIPADNYGPRQNQNFTGIYLQDQIKLDRWILTLGGRHDWADSKTTNIFNPNGTVTSQNDSAFTKRAGLGYEFDSGVVPYISYADSFLPISGTTFDGTPFKPESGVQYEAGIKYQPKDMNLRMTAAVYDLKRQNVTTPDPDHPGRSIQTGEVTSRGFEFEAVASLTSNLNLTAAYAYNDARVTRSNGANLGKRPVTMPPHVASLWADYTIREGALNGLGLGGGVRYVSASAGDSLNTFYAPAYTVVDAMARYDIDNWRVLINVSNLFDNQYVGGCFSPVQCNVGRVRTVIGTVTYRW</sequence>
<dbReference type="EMBL" id="JALJZS010000001">
    <property type="protein sequence ID" value="MCP1999121.1"/>
    <property type="molecule type" value="Genomic_DNA"/>
</dbReference>
<evidence type="ECO:0000313" key="2">
    <source>
        <dbReference type="Proteomes" id="UP001205486"/>
    </source>
</evidence>
<organism evidence="1 2">
    <name type="scientific">Nitrobacter winogradskyi</name>
    <name type="common">Nitrobacter agilis</name>
    <dbReference type="NCBI Taxonomy" id="913"/>
    <lineage>
        <taxon>Bacteria</taxon>
        <taxon>Pseudomonadati</taxon>
        <taxon>Pseudomonadota</taxon>
        <taxon>Alphaproteobacteria</taxon>
        <taxon>Hyphomicrobiales</taxon>
        <taxon>Nitrobacteraceae</taxon>
        <taxon>Nitrobacter</taxon>
    </lineage>
</organism>
<reference evidence="1" key="1">
    <citation type="submission" date="2022-03" db="EMBL/GenBank/DDBJ databases">
        <title>Interactions between chemoautotrophic and heterotrophic bacteria.</title>
        <authorList>
            <person name="Santoro A."/>
        </authorList>
    </citation>
    <scope>NUCLEOTIDE SEQUENCE</scope>
    <source>
        <strain evidence="1">Nb-106</strain>
    </source>
</reference>
<name>A0ACC6AIK3_NITWI</name>
<accession>A0ACC6AIK3</accession>
<gene>
    <name evidence="1" type="ORF">J2S34_001543</name>
</gene>
<evidence type="ECO:0000313" key="1">
    <source>
        <dbReference type="EMBL" id="MCP1999121.1"/>
    </source>
</evidence>